<evidence type="ECO:0000313" key="6">
    <source>
        <dbReference type="Proteomes" id="UP000694580"/>
    </source>
</evidence>
<reference evidence="5" key="3">
    <citation type="submission" date="2025-09" db="UniProtKB">
        <authorList>
            <consortium name="Ensembl"/>
        </authorList>
    </citation>
    <scope>IDENTIFICATION</scope>
</reference>
<dbReference type="Pfam" id="PF01593">
    <property type="entry name" value="Amino_oxidase"/>
    <property type="match status" value="1"/>
</dbReference>
<dbReference type="SUPFAM" id="SSF54373">
    <property type="entry name" value="FAD-linked reductases, C-terminal domain"/>
    <property type="match status" value="1"/>
</dbReference>
<reference evidence="5 6" key="1">
    <citation type="submission" date="2020-06" db="EMBL/GenBank/DDBJ databases">
        <authorList>
            <consortium name="Wellcome Sanger Institute Data Sharing"/>
        </authorList>
    </citation>
    <scope>NUCLEOTIDE SEQUENCE [LARGE SCALE GENOMIC DNA]</scope>
</reference>
<dbReference type="Gene3D" id="3.90.660.10">
    <property type="match status" value="1"/>
</dbReference>
<dbReference type="Proteomes" id="UP000694580">
    <property type="component" value="Chromosome 13"/>
</dbReference>
<proteinExistence type="predicted"/>
<gene>
    <name evidence="5" type="primary">paox1</name>
</gene>
<comment type="cofactor">
    <cofactor evidence="1">
        <name>FAD</name>
        <dbReference type="ChEBI" id="CHEBI:57692"/>
    </cofactor>
</comment>
<sequence length="417" mass="46585">MVLSGKSWVDTGAQFIHGASDANPVYSLLKQHNLLSELVTEEGSELFLNDKGSKVDTEFANRMYEAGEEIIWRKHEGLIGKSLGEHFAEESQQLIQKWGSPEEEQHKILSILHLVGKNYFCNMGDDLNVEGKMFMLKDKLLEDLPKDRLLLNRPVSKVYWEGSFRNEEGHQFPVCLLCENGEQILADHVVVTVSVGYLKTAASTFFDPPLPQEKLEAVEKLGFGCLNKIFLEYEEAFWESDISSISLVWEGETPADLSSSTTRWIKSLQHFTVMRPKETFGNVLIGWCSGNVAEHVETLTEQELTAPTTSVFSGNPSIPVPKRVLRTQWQSKKFIQGTYTYIPPGIDAKIMDKLAEPLSSSKKPSVVLFAGEGTIKELYGTVQGALLSGHREAERLAQHYGRAVSTTAACSLPDQEN</sequence>
<dbReference type="Gene3D" id="3.50.50.60">
    <property type="entry name" value="FAD/NAD(P)-binding domain"/>
    <property type="match status" value="1"/>
</dbReference>
<evidence type="ECO:0000256" key="3">
    <source>
        <dbReference type="ARBA" id="ARBA00022827"/>
    </source>
</evidence>
<name>A0AAY4EZF9_9TELE</name>
<evidence type="ECO:0000256" key="1">
    <source>
        <dbReference type="ARBA" id="ARBA00001974"/>
    </source>
</evidence>
<dbReference type="GO" id="GO:0046208">
    <property type="term" value="P:spermine catabolic process"/>
    <property type="evidence" value="ECO:0007669"/>
    <property type="project" value="TreeGrafter"/>
</dbReference>
<evidence type="ECO:0000256" key="2">
    <source>
        <dbReference type="ARBA" id="ARBA00022630"/>
    </source>
</evidence>
<keyword evidence="2" id="KW-0285">Flavoprotein</keyword>
<dbReference type="InterPro" id="IPR036188">
    <property type="entry name" value="FAD/NAD-bd_sf"/>
</dbReference>
<evidence type="ECO:0000259" key="4">
    <source>
        <dbReference type="Pfam" id="PF01593"/>
    </source>
</evidence>
<feature type="domain" description="Amine oxidase" evidence="4">
    <location>
        <begin position="133"/>
        <end position="396"/>
    </location>
</feature>
<dbReference type="PANTHER" id="PTHR10742">
    <property type="entry name" value="FLAVIN MONOAMINE OXIDASE"/>
    <property type="match status" value="1"/>
</dbReference>
<dbReference type="InterPro" id="IPR050281">
    <property type="entry name" value="Flavin_monoamine_oxidase"/>
</dbReference>
<accession>A0AAY4EZF9</accession>
<dbReference type="GeneTree" id="ENSGT00940000157511"/>
<keyword evidence="6" id="KW-1185">Reference proteome</keyword>
<organism evidence="5 6">
    <name type="scientific">Denticeps clupeoides</name>
    <name type="common">denticle herring</name>
    <dbReference type="NCBI Taxonomy" id="299321"/>
    <lineage>
        <taxon>Eukaryota</taxon>
        <taxon>Metazoa</taxon>
        <taxon>Chordata</taxon>
        <taxon>Craniata</taxon>
        <taxon>Vertebrata</taxon>
        <taxon>Euteleostomi</taxon>
        <taxon>Actinopterygii</taxon>
        <taxon>Neopterygii</taxon>
        <taxon>Teleostei</taxon>
        <taxon>Clupei</taxon>
        <taxon>Clupeiformes</taxon>
        <taxon>Denticipitoidei</taxon>
        <taxon>Denticipitidae</taxon>
        <taxon>Denticeps</taxon>
    </lineage>
</organism>
<dbReference type="Ensembl" id="ENSDCDT00010073173.1">
    <property type="protein sequence ID" value="ENSDCDP00010062379.1"/>
    <property type="gene ID" value="ENSDCDG00010034247.1"/>
</dbReference>
<reference evidence="5" key="2">
    <citation type="submission" date="2025-08" db="UniProtKB">
        <authorList>
            <consortium name="Ensembl"/>
        </authorList>
    </citation>
    <scope>IDENTIFICATION</scope>
</reference>
<dbReference type="GO" id="GO:0046592">
    <property type="term" value="F:polyamine oxidase activity"/>
    <property type="evidence" value="ECO:0007669"/>
    <property type="project" value="TreeGrafter"/>
</dbReference>
<keyword evidence="3" id="KW-0274">FAD</keyword>
<dbReference type="PANTHER" id="PTHR10742:SF364">
    <property type="entry name" value="AMINE OXIDASE"/>
    <property type="match status" value="1"/>
</dbReference>
<protein>
    <recommendedName>
        <fullName evidence="4">Amine oxidase domain-containing protein</fullName>
    </recommendedName>
</protein>
<dbReference type="AlphaFoldDB" id="A0AAY4EZF9"/>
<dbReference type="SUPFAM" id="SSF51905">
    <property type="entry name" value="FAD/NAD(P)-binding domain"/>
    <property type="match status" value="1"/>
</dbReference>
<dbReference type="InterPro" id="IPR002937">
    <property type="entry name" value="Amino_oxidase"/>
</dbReference>
<evidence type="ECO:0000313" key="5">
    <source>
        <dbReference type="Ensembl" id="ENSDCDP00010062379.1"/>
    </source>
</evidence>